<dbReference type="GO" id="GO:0005874">
    <property type="term" value="C:microtubule"/>
    <property type="evidence" value="ECO:0007669"/>
    <property type="project" value="UniProtKB-KW"/>
</dbReference>
<dbReference type="GO" id="GO:0051011">
    <property type="term" value="F:microtubule minus-end binding"/>
    <property type="evidence" value="ECO:0007669"/>
    <property type="project" value="TreeGrafter"/>
</dbReference>
<evidence type="ECO:0000313" key="9">
    <source>
        <dbReference type="EMBL" id="KAK3176543.1"/>
    </source>
</evidence>
<sequence length="942" mass="105922">MDEYIGDGNAFATPDLWKTSTLADFNQDSTELIALRLEPLVDLSNGQEDVFGISKSLDLHLPDLSTFQYGPLEDLGGLDSSSISSAPESFEFPEVFEEDIWSFPRSDEKGQTFAKFKSWETFYDKDFKEPQAVYISEGGPRVFDAALDTSFESTAEDGSSQGPSHVIQSGPIIASLLQLGLGRESMLYRYNQDKHSFCPCIEDGRMSGYSLEAFKSLSSTFVELGNQTRGIRSFVDDTQASSRSSPALVALAGSFSTILATVQAEIGNASDSSLSLLQLQSLFERPGLVLTWLSDIIRKSNGVNTDEDLLSRLFEAVEDSEHTAAWLRPMVFQVLASASKPWLESAGDWLGLKTNSGFRNQGQSPNFVKVTEEARKVEDWGEVKEFEYEFEPVSMPSFIAEEDAQTMFETGRSLRMLDAHQPEHPLLRPALESLIEIPNLEWQCSWAQVEKIQAKAKEYELNLQKAIRDFDSHGRNTPLKHEHTKHSKQNKLEITGLSEETAKAYISASITTFEKPLPDLNAGVGDTTSNLSTFDSCGINDTPEEEIFAPPISLLPVLSFNPLVSAQAHLINRACLRLLFKEHNLRSHFSILHRYSLFGDGVFASRLSHALFDPELPTAERRKGHSRAGTSGLKLGSRDTWPPASSELRLALMGILTDSYWDTGLRESASLFREKLPGGLSFAIRDMSEYELQRCMDPNSIEALDFLRLQYKPPSPLDAVITPNSLLKYDAVFKLLLRAVRMLFVVSQLFQDTKDRARRTDYTSQRFRIESHHFVSAICSYFFDGVQANRSILERKLKDIEKALDRDGTDSMSNLRDFHEQLLDRMMFTLILRKRQAQVMKLLEDIFSLILHFARHIRSEASGLISDADKTTDVEQIYEKFKKKVHVFISVCRGLSEQRGQGGTTAHNEFHDLSRNEEMSEDGGNTIGQLLLKLEMSGFYAR</sequence>
<dbReference type="Gene3D" id="1.20.120.1900">
    <property type="entry name" value="Gamma-tubulin complex, C-terminal domain"/>
    <property type="match status" value="1"/>
</dbReference>
<evidence type="ECO:0000256" key="5">
    <source>
        <dbReference type="RuleBase" id="RU363050"/>
    </source>
</evidence>
<feature type="domain" description="Gamma tubulin complex component C-terminal" evidence="7">
    <location>
        <begin position="585"/>
        <end position="940"/>
    </location>
</feature>
<dbReference type="InterPro" id="IPR007259">
    <property type="entry name" value="GCP"/>
</dbReference>
<dbReference type="AlphaFoldDB" id="A0AAD9ZEP8"/>
<organism evidence="9 10">
    <name type="scientific">Lepraria neglecta</name>
    <dbReference type="NCBI Taxonomy" id="209136"/>
    <lineage>
        <taxon>Eukaryota</taxon>
        <taxon>Fungi</taxon>
        <taxon>Dikarya</taxon>
        <taxon>Ascomycota</taxon>
        <taxon>Pezizomycotina</taxon>
        <taxon>Lecanoromycetes</taxon>
        <taxon>OSLEUM clade</taxon>
        <taxon>Lecanoromycetidae</taxon>
        <taxon>Lecanorales</taxon>
        <taxon>Lecanorineae</taxon>
        <taxon>Stereocaulaceae</taxon>
        <taxon>Lepraria</taxon>
    </lineage>
</organism>
<keyword evidence="3 5" id="KW-0493">Microtubule</keyword>
<dbReference type="GO" id="GO:0007020">
    <property type="term" value="P:microtubule nucleation"/>
    <property type="evidence" value="ECO:0007669"/>
    <property type="project" value="InterPro"/>
</dbReference>
<evidence type="ECO:0000256" key="3">
    <source>
        <dbReference type="ARBA" id="ARBA00022701"/>
    </source>
</evidence>
<dbReference type="FunFam" id="1.20.120.1900:FF:000013">
    <property type="entry name" value="Spindle pole body component"/>
    <property type="match status" value="1"/>
</dbReference>
<dbReference type="GO" id="GO:0051321">
    <property type="term" value="P:meiotic cell cycle"/>
    <property type="evidence" value="ECO:0007669"/>
    <property type="project" value="TreeGrafter"/>
</dbReference>
<evidence type="ECO:0000256" key="2">
    <source>
        <dbReference type="ARBA" id="ARBA00022490"/>
    </source>
</evidence>
<comment type="subcellular location">
    <subcellularLocation>
        <location evidence="5">Cytoplasm</location>
        <location evidence="5">Cytoskeleton</location>
        <location evidence="5">Microtubule organizing center</location>
    </subcellularLocation>
</comment>
<evidence type="ECO:0000259" key="8">
    <source>
        <dbReference type="Pfam" id="PF17681"/>
    </source>
</evidence>
<dbReference type="GO" id="GO:0000922">
    <property type="term" value="C:spindle pole"/>
    <property type="evidence" value="ECO:0007669"/>
    <property type="project" value="InterPro"/>
</dbReference>
<evidence type="ECO:0000256" key="1">
    <source>
        <dbReference type="ARBA" id="ARBA00010337"/>
    </source>
</evidence>
<evidence type="ECO:0000256" key="6">
    <source>
        <dbReference type="SAM" id="MobiDB-lite"/>
    </source>
</evidence>
<comment type="caution">
    <text evidence="9">The sequence shown here is derived from an EMBL/GenBank/DDBJ whole genome shotgun (WGS) entry which is preliminary data.</text>
</comment>
<keyword evidence="4 5" id="KW-0206">Cytoskeleton</keyword>
<dbReference type="GO" id="GO:0005816">
    <property type="term" value="C:spindle pole body"/>
    <property type="evidence" value="ECO:0007669"/>
    <property type="project" value="UniProtKB-ARBA"/>
</dbReference>
<dbReference type="GO" id="GO:0051225">
    <property type="term" value="P:spindle assembly"/>
    <property type="evidence" value="ECO:0007669"/>
    <property type="project" value="TreeGrafter"/>
</dbReference>
<reference evidence="9" key="1">
    <citation type="submission" date="2022-11" db="EMBL/GenBank/DDBJ databases">
        <title>Chromosomal genome sequence assembly and mating type (MAT) locus characterization of the leprose asexual lichenized fungus Lepraria neglecta (Nyl.) Erichsen.</title>
        <authorList>
            <person name="Allen J.L."/>
            <person name="Pfeffer B."/>
        </authorList>
    </citation>
    <scope>NUCLEOTIDE SEQUENCE</scope>
    <source>
        <strain evidence="9">Allen 5258</strain>
    </source>
</reference>
<name>A0AAD9ZEP8_9LECA</name>
<dbReference type="GO" id="GO:0000278">
    <property type="term" value="P:mitotic cell cycle"/>
    <property type="evidence" value="ECO:0007669"/>
    <property type="project" value="TreeGrafter"/>
</dbReference>
<feature type="domain" description="Gamma tubulin complex component protein N-terminal" evidence="8">
    <location>
        <begin position="175"/>
        <end position="582"/>
    </location>
</feature>
<proteinExistence type="inferred from homology"/>
<gene>
    <name evidence="9" type="ORF">OEA41_007866</name>
</gene>
<feature type="region of interest" description="Disordered" evidence="6">
    <location>
        <begin position="618"/>
        <end position="639"/>
    </location>
</feature>
<dbReference type="EMBL" id="JASNWA010000004">
    <property type="protein sequence ID" value="KAK3176543.1"/>
    <property type="molecule type" value="Genomic_DNA"/>
</dbReference>
<keyword evidence="2 5" id="KW-0963">Cytoplasm</keyword>
<dbReference type="InterPro" id="IPR041470">
    <property type="entry name" value="GCP_N"/>
</dbReference>
<dbReference type="Pfam" id="PF17681">
    <property type="entry name" value="GCP_N_terminal"/>
    <property type="match status" value="1"/>
</dbReference>
<protein>
    <recommendedName>
        <fullName evidence="5">Spindle pole body component</fullName>
    </recommendedName>
</protein>
<comment type="similarity">
    <text evidence="1 5">Belongs to the TUBGCP family.</text>
</comment>
<accession>A0AAD9ZEP8</accession>
<dbReference type="Pfam" id="PF04130">
    <property type="entry name" value="GCP_C_terminal"/>
    <property type="match status" value="1"/>
</dbReference>
<keyword evidence="10" id="KW-1185">Reference proteome</keyword>
<dbReference type="GO" id="GO:0043015">
    <property type="term" value="F:gamma-tubulin binding"/>
    <property type="evidence" value="ECO:0007669"/>
    <property type="project" value="InterPro"/>
</dbReference>
<dbReference type="GO" id="GO:0031122">
    <property type="term" value="P:cytoplasmic microtubule organization"/>
    <property type="evidence" value="ECO:0007669"/>
    <property type="project" value="TreeGrafter"/>
</dbReference>
<dbReference type="PANTHER" id="PTHR19302:SF70">
    <property type="entry name" value="GAMMA-TUBULIN COMPLEX COMPONENT 6"/>
    <property type="match status" value="1"/>
</dbReference>
<dbReference type="InterPro" id="IPR040457">
    <property type="entry name" value="GCP_C"/>
</dbReference>
<dbReference type="PANTHER" id="PTHR19302">
    <property type="entry name" value="GAMMA TUBULIN COMPLEX PROTEIN"/>
    <property type="match status" value="1"/>
</dbReference>
<evidence type="ECO:0000259" key="7">
    <source>
        <dbReference type="Pfam" id="PF04130"/>
    </source>
</evidence>
<evidence type="ECO:0000313" key="10">
    <source>
        <dbReference type="Proteomes" id="UP001276659"/>
    </source>
</evidence>
<evidence type="ECO:0000256" key="4">
    <source>
        <dbReference type="ARBA" id="ARBA00023212"/>
    </source>
</evidence>
<dbReference type="Proteomes" id="UP001276659">
    <property type="component" value="Unassembled WGS sequence"/>
</dbReference>
<dbReference type="GO" id="GO:0000930">
    <property type="term" value="C:gamma-tubulin complex"/>
    <property type="evidence" value="ECO:0007669"/>
    <property type="project" value="TreeGrafter"/>
</dbReference>
<dbReference type="InterPro" id="IPR042241">
    <property type="entry name" value="GCP_C_sf"/>
</dbReference>